<name>A0A2C6L210_9APIC</name>
<dbReference type="Pfam" id="PF00179">
    <property type="entry name" value="UQ_con"/>
    <property type="match status" value="1"/>
</dbReference>
<reference evidence="3 4" key="1">
    <citation type="journal article" date="2017" name="Int. J. Parasitol.">
        <title>The genome of the protozoan parasite Cystoisospora suis and a reverse vaccinology approach to identify vaccine candidates.</title>
        <authorList>
            <person name="Palmieri N."/>
            <person name="Shrestha A."/>
            <person name="Ruttkowski B."/>
            <person name="Beck T."/>
            <person name="Vogl C."/>
            <person name="Tomley F."/>
            <person name="Blake D.P."/>
            <person name="Joachim A."/>
        </authorList>
    </citation>
    <scope>NUCLEOTIDE SEQUENCE [LARGE SCALE GENOMIC DNA]</scope>
    <source>
        <strain evidence="3 4">Wien I</strain>
    </source>
</reference>
<dbReference type="RefSeq" id="XP_067924266.1">
    <property type="nucleotide sequence ID" value="XM_068063755.1"/>
</dbReference>
<evidence type="ECO:0000313" key="4">
    <source>
        <dbReference type="Proteomes" id="UP000221165"/>
    </source>
</evidence>
<protein>
    <submittedName>
        <fullName evidence="3">Ubiquitin-conjugating enzyme e2 b</fullName>
    </submittedName>
</protein>
<dbReference type="CDD" id="cd23790">
    <property type="entry name" value="UBCc_UBE2A_2B"/>
    <property type="match status" value="1"/>
</dbReference>
<dbReference type="InterPro" id="IPR000608">
    <property type="entry name" value="UBC"/>
</dbReference>
<dbReference type="OrthoDB" id="9984419at2759"/>
<organism evidence="3 4">
    <name type="scientific">Cystoisospora suis</name>
    <dbReference type="NCBI Taxonomy" id="483139"/>
    <lineage>
        <taxon>Eukaryota</taxon>
        <taxon>Sar</taxon>
        <taxon>Alveolata</taxon>
        <taxon>Apicomplexa</taxon>
        <taxon>Conoidasida</taxon>
        <taxon>Coccidia</taxon>
        <taxon>Eucoccidiorida</taxon>
        <taxon>Eimeriorina</taxon>
        <taxon>Sarcocystidae</taxon>
        <taxon>Cystoisospora</taxon>
    </lineage>
</organism>
<proteinExistence type="predicted"/>
<dbReference type="PROSITE" id="PS50127">
    <property type="entry name" value="UBC_2"/>
    <property type="match status" value="1"/>
</dbReference>
<dbReference type="Proteomes" id="UP000221165">
    <property type="component" value="Unassembled WGS sequence"/>
</dbReference>
<dbReference type="Gene3D" id="3.10.110.10">
    <property type="entry name" value="Ubiquitin Conjugating Enzyme"/>
    <property type="match status" value="1"/>
</dbReference>
<dbReference type="PANTHER" id="PTHR24067">
    <property type="entry name" value="UBIQUITIN-CONJUGATING ENZYME E2"/>
    <property type="match status" value="1"/>
</dbReference>
<evidence type="ECO:0000313" key="3">
    <source>
        <dbReference type="EMBL" id="PHJ22589.1"/>
    </source>
</evidence>
<dbReference type="SUPFAM" id="SSF54495">
    <property type="entry name" value="UBC-like"/>
    <property type="match status" value="1"/>
</dbReference>
<evidence type="ECO:0000259" key="2">
    <source>
        <dbReference type="PROSITE" id="PS50127"/>
    </source>
</evidence>
<dbReference type="VEuPathDB" id="ToxoDB:CSUI_003559"/>
<dbReference type="SMART" id="SM00212">
    <property type="entry name" value="UBCc"/>
    <property type="match status" value="1"/>
</dbReference>
<dbReference type="InterPro" id="IPR016135">
    <property type="entry name" value="UBQ-conjugating_enzyme/RWD"/>
</dbReference>
<feature type="region of interest" description="Disordered" evidence="1">
    <location>
        <begin position="247"/>
        <end position="316"/>
    </location>
</feature>
<dbReference type="InterPro" id="IPR050113">
    <property type="entry name" value="Ub_conjugating_enzyme"/>
</dbReference>
<evidence type="ECO:0000256" key="1">
    <source>
        <dbReference type="SAM" id="MobiDB-lite"/>
    </source>
</evidence>
<keyword evidence="4" id="KW-1185">Reference proteome</keyword>
<sequence length="316" mass="34602">MGVHAGKKLHSVNFSERVLGYFAGTLCCVKTFLVKAFPKSRWRGVLPLVSWSPCATMSSHARKRLIRDFRKLQTDPPHGVNGAPVGNDIMKWNAVIFGPEDTPWEGALSCLSVLCLEWGDRRTREGSAFTDCVPFAVLLTGTFQLEMIFSNEYPNRPPLVRFLSKLFHPNVGFSSVYNDGNICLDILQTQWSPIYDISAILTSIQSLLSDPNPSSPANQEAARLYAENRREYNRRVQQCVNDSWATVPTEPIEAPRASPATTDGPHASENRALVVSEQSSTSGTAAVALRGSESTPEAGAVSSDDARQLSGSRTSL</sequence>
<comment type="caution">
    <text evidence="3">The sequence shown here is derived from an EMBL/GenBank/DDBJ whole genome shotgun (WGS) entry which is preliminary data.</text>
</comment>
<gene>
    <name evidence="3" type="ORF">CSUI_003559</name>
</gene>
<dbReference type="AlphaFoldDB" id="A0A2C6L210"/>
<dbReference type="GeneID" id="94426966"/>
<feature type="domain" description="UBC core" evidence="2">
    <location>
        <begin position="60"/>
        <end position="245"/>
    </location>
</feature>
<dbReference type="EMBL" id="MIGC01001609">
    <property type="protein sequence ID" value="PHJ22589.1"/>
    <property type="molecule type" value="Genomic_DNA"/>
</dbReference>
<accession>A0A2C6L210</accession>